<comment type="caution">
    <text evidence="1">The sequence shown here is derived from an EMBL/GenBank/DDBJ whole genome shotgun (WGS) entry which is preliminary data.</text>
</comment>
<protein>
    <recommendedName>
        <fullName evidence="3">DUF4375 domain-containing protein</fullName>
    </recommendedName>
</protein>
<reference evidence="1 2" key="1">
    <citation type="submission" date="2024-01" db="EMBL/GenBank/DDBJ databases">
        <title>Genome mining of biosynthetic gene clusters to explore secondary metabolites of Streptomyces sp.</title>
        <authorList>
            <person name="Baig A."/>
            <person name="Ajitkumar Shintre N."/>
            <person name="Kumar H."/>
            <person name="Anbarasu A."/>
            <person name="Ramaiah S."/>
        </authorList>
    </citation>
    <scope>NUCLEOTIDE SEQUENCE [LARGE SCALE GENOMIC DNA]</scope>
    <source>
        <strain evidence="1 2">A57</strain>
    </source>
</reference>
<dbReference type="Proteomes" id="UP001585080">
    <property type="component" value="Unassembled WGS sequence"/>
</dbReference>
<sequence>MQDDANLIPGYEPLSVDQALEIRRDRVEQDEILGSYWVPLLASGGGDFYAAVYNHPLGSYVVDAMAEFEPRAAYRSVEQMAIAFRVSYERGAFFVDGDGMLDMEVELCDRIDDEFRIR</sequence>
<gene>
    <name evidence="1" type="ORF">VSS16_12640</name>
</gene>
<name>A0ABV5E9P5_9ACTN</name>
<dbReference type="RefSeq" id="WP_376732401.1">
    <property type="nucleotide sequence ID" value="NZ_JAYMRP010000009.1"/>
</dbReference>
<evidence type="ECO:0000313" key="1">
    <source>
        <dbReference type="EMBL" id="MFB8773570.1"/>
    </source>
</evidence>
<dbReference type="EMBL" id="JAYMRP010000009">
    <property type="protein sequence ID" value="MFB8773570.1"/>
    <property type="molecule type" value="Genomic_DNA"/>
</dbReference>
<organism evidence="1 2">
    <name type="scientific">Streptomyces broussonetiae</name>
    <dbReference type="NCBI Taxonomy" id="2686304"/>
    <lineage>
        <taxon>Bacteria</taxon>
        <taxon>Bacillati</taxon>
        <taxon>Actinomycetota</taxon>
        <taxon>Actinomycetes</taxon>
        <taxon>Kitasatosporales</taxon>
        <taxon>Streptomycetaceae</taxon>
        <taxon>Streptomyces</taxon>
    </lineage>
</organism>
<evidence type="ECO:0000313" key="2">
    <source>
        <dbReference type="Proteomes" id="UP001585080"/>
    </source>
</evidence>
<proteinExistence type="predicted"/>
<accession>A0ABV5E9P5</accession>
<evidence type="ECO:0008006" key="3">
    <source>
        <dbReference type="Google" id="ProtNLM"/>
    </source>
</evidence>
<keyword evidence="2" id="KW-1185">Reference proteome</keyword>